<accession>A0ABW5V8I6</accession>
<proteinExistence type="predicted"/>
<dbReference type="SUPFAM" id="SSF141371">
    <property type="entry name" value="PilZ domain-like"/>
    <property type="match status" value="1"/>
</dbReference>
<feature type="domain" description="PilZ" evidence="1">
    <location>
        <begin position="7"/>
        <end position="98"/>
    </location>
</feature>
<dbReference type="InterPro" id="IPR009875">
    <property type="entry name" value="PilZ_domain"/>
</dbReference>
<dbReference type="Gene3D" id="2.40.10.220">
    <property type="entry name" value="predicted glycosyltransferase like domains"/>
    <property type="match status" value="1"/>
</dbReference>
<dbReference type="Pfam" id="PF07238">
    <property type="entry name" value="PilZ"/>
    <property type="match status" value="1"/>
</dbReference>
<evidence type="ECO:0000313" key="2">
    <source>
        <dbReference type="EMBL" id="MFD2761999.1"/>
    </source>
</evidence>
<protein>
    <submittedName>
        <fullName evidence="2">PilZ domain-containing protein</fullName>
    </submittedName>
</protein>
<dbReference type="RefSeq" id="WP_382395065.1">
    <property type="nucleotide sequence ID" value="NZ_JBHUNA010000033.1"/>
</dbReference>
<comment type="caution">
    <text evidence="2">The sequence shown here is derived from an EMBL/GenBank/DDBJ whole genome shotgun (WGS) entry which is preliminary data.</text>
</comment>
<sequence>MYFKRNESYRFVFRQPIDGKLSKTEIGNTVTANVQIHDVSSYGAKVSCPDAMSLQEHTRISLLFHLNSSYFHSPGTIAWVKRFHQSLELGLHLDTGDEYRERMTSELKRIAKQERYNK</sequence>
<dbReference type="Proteomes" id="UP001597502">
    <property type="component" value="Unassembled WGS sequence"/>
</dbReference>
<evidence type="ECO:0000313" key="3">
    <source>
        <dbReference type="Proteomes" id="UP001597502"/>
    </source>
</evidence>
<evidence type="ECO:0000259" key="1">
    <source>
        <dbReference type="Pfam" id="PF07238"/>
    </source>
</evidence>
<dbReference type="EMBL" id="JBHUNA010000033">
    <property type="protein sequence ID" value="MFD2761999.1"/>
    <property type="molecule type" value="Genomic_DNA"/>
</dbReference>
<gene>
    <name evidence="2" type="ORF">ACFSUO_13655</name>
</gene>
<name>A0ABW5V8I6_9BACI</name>
<keyword evidence="3" id="KW-1185">Reference proteome</keyword>
<reference evidence="3" key="1">
    <citation type="journal article" date="2019" name="Int. J. Syst. Evol. Microbiol.">
        <title>The Global Catalogue of Microorganisms (GCM) 10K type strain sequencing project: providing services to taxonomists for standard genome sequencing and annotation.</title>
        <authorList>
            <consortium name="The Broad Institute Genomics Platform"/>
            <consortium name="The Broad Institute Genome Sequencing Center for Infectious Disease"/>
            <person name="Wu L."/>
            <person name="Ma J."/>
        </authorList>
    </citation>
    <scope>NUCLEOTIDE SEQUENCE [LARGE SCALE GENOMIC DNA]</scope>
    <source>
        <strain evidence="3">TISTR 1535</strain>
    </source>
</reference>
<organism evidence="2 3">
    <name type="scientific">Lentibacillus juripiscarius</name>
    <dbReference type="NCBI Taxonomy" id="257446"/>
    <lineage>
        <taxon>Bacteria</taxon>
        <taxon>Bacillati</taxon>
        <taxon>Bacillota</taxon>
        <taxon>Bacilli</taxon>
        <taxon>Bacillales</taxon>
        <taxon>Bacillaceae</taxon>
        <taxon>Lentibacillus</taxon>
    </lineage>
</organism>